<reference evidence="2 3" key="1">
    <citation type="journal article" date="2016" name="Sci. Rep.">
        <title>Insights into Adaptations to a Near-Obligate Nematode Endoparasitic Lifestyle from the Finished Genome of Drechmeria coniospora.</title>
        <authorList>
            <person name="Zhang L."/>
            <person name="Zhou Z."/>
            <person name="Guo Q."/>
            <person name="Fokkens L."/>
            <person name="Miskei M."/>
            <person name="Pocsi I."/>
            <person name="Zhang W."/>
            <person name="Chen M."/>
            <person name="Wang L."/>
            <person name="Sun Y."/>
            <person name="Donzelli B.G."/>
            <person name="Gibson D.M."/>
            <person name="Nelson D.R."/>
            <person name="Luo J.G."/>
            <person name="Rep M."/>
            <person name="Liu H."/>
            <person name="Yang S."/>
            <person name="Wang J."/>
            <person name="Krasnoff S.B."/>
            <person name="Xu Y."/>
            <person name="Molnar I."/>
            <person name="Lin M."/>
        </authorList>
    </citation>
    <scope>NUCLEOTIDE SEQUENCE [LARGE SCALE GENOMIC DNA]</scope>
    <source>
        <strain evidence="2 3">ARSEF 6962</strain>
    </source>
</reference>
<dbReference type="STRING" id="98403.A0A151GFE8"/>
<dbReference type="GeneID" id="63720403"/>
<dbReference type="RefSeq" id="XP_040655148.1">
    <property type="nucleotide sequence ID" value="XM_040805044.1"/>
</dbReference>
<proteinExistence type="predicted"/>
<keyword evidence="3" id="KW-1185">Reference proteome</keyword>
<name>A0A151GFE8_DRECN</name>
<dbReference type="Proteomes" id="UP000076580">
    <property type="component" value="Chromosome 03"/>
</dbReference>
<sequence>MRTYLGLKFAAVLAQGAFSAEPPIPGYGIEVLEWNVEVSPGRVEALNGTVQEVFAQALQINPNFQLKPVSDAKNLYKRRPPVKCDGVGLESASTRTIEDGVDYLRRLSGTPSHGPGPNSEITAISAFVITY</sequence>
<feature type="signal peptide" evidence="1">
    <location>
        <begin position="1"/>
        <end position="19"/>
    </location>
</feature>
<dbReference type="InParanoid" id="A0A151GFE8"/>
<feature type="chain" id="PRO_5007580549" evidence="1">
    <location>
        <begin position="20"/>
        <end position="131"/>
    </location>
</feature>
<evidence type="ECO:0000313" key="3">
    <source>
        <dbReference type="Proteomes" id="UP000076580"/>
    </source>
</evidence>
<organism evidence="2 3">
    <name type="scientific">Drechmeria coniospora</name>
    <name type="common">Nematophagous fungus</name>
    <name type="synonym">Meria coniospora</name>
    <dbReference type="NCBI Taxonomy" id="98403"/>
    <lineage>
        <taxon>Eukaryota</taxon>
        <taxon>Fungi</taxon>
        <taxon>Dikarya</taxon>
        <taxon>Ascomycota</taxon>
        <taxon>Pezizomycotina</taxon>
        <taxon>Sordariomycetes</taxon>
        <taxon>Hypocreomycetidae</taxon>
        <taxon>Hypocreales</taxon>
        <taxon>Ophiocordycipitaceae</taxon>
        <taxon>Drechmeria</taxon>
    </lineage>
</organism>
<accession>A0A151GFE8</accession>
<evidence type="ECO:0000313" key="2">
    <source>
        <dbReference type="EMBL" id="KYK55796.1"/>
    </source>
</evidence>
<gene>
    <name evidence="2" type="ORF">DCS_07760</name>
</gene>
<dbReference type="EMBL" id="LAYC01000003">
    <property type="protein sequence ID" value="KYK55796.1"/>
    <property type="molecule type" value="Genomic_DNA"/>
</dbReference>
<keyword evidence="1" id="KW-0732">Signal</keyword>
<protein>
    <submittedName>
        <fullName evidence="2">Uncharacterized protein</fullName>
    </submittedName>
</protein>
<dbReference type="AlphaFoldDB" id="A0A151GFE8"/>
<comment type="caution">
    <text evidence="2">The sequence shown here is derived from an EMBL/GenBank/DDBJ whole genome shotgun (WGS) entry which is preliminary data.</text>
</comment>
<evidence type="ECO:0000256" key="1">
    <source>
        <dbReference type="SAM" id="SignalP"/>
    </source>
</evidence>